<dbReference type="AlphaFoldDB" id="Q2G592"/>
<accession>Q2G592</accession>
<dbReference type="STRING" id="279238.Saro_2545"/>
<keyword evidence="2" id="KW-1133">Transmembrane helix</keyword>
<name>Q2G592_NOVAD</name>
<feature type="region of interest" description="Disordered" evidence="1">
    <location>
        <begin position="22"/>
        <end position="42"/>
    </location>
</feature>
<dbReference type="KEGG" id="nar:Saro_2545"/>
<keyword evidence="2" id="KW-0812">Transmembrane</keyword>
<dbReference type="Proteomes" id="UP000009134">
    <property type="component" value="Chromosome"/>
</dbReference>
<sequence>MLHESALSRHFDDINARGILSPQRKGRGAMQETTHATHASHAPRTPGHLWIVGTVGLIWNSFGCVDYAMTKLDPAGYAASMGEGVLAYVESLPAWLSVFWALGVWGSLAGSILLLLRSRHAARAFIVSLAGFVVTQGYQHFGSEMPSAMKGPGAYGIALAILVALVFQLAYARRMAEAGVLR</sequence>
<reference evidence="4" key="1">
    <citation type="submission" date="2006-01" db="EMBL/GenBank/DDBJ databases">
        <title>Complete sequence of Novosphingobium aromaticivorans DSM 12444.</title>
        <authorList>
            <consortium name="US DOE Joint Genome Institute"/>
            <person name="Copeland A."/>
            <person name="Lucas S."/>
            <person name="Lapidus A."/>
            <person name="Barry K."/>
            <person name="Detter J.C."/>
            <person name="Glavina T."/>
            <person name="Hammon N."/>
            <person name="Israni S."/>
            <person name="Pitluck S."/>
            <person name="Chain P."/>
            <person name="Malfatti S."/>
            <person name="Shin M."/>
            <person name="Vergez L."/>
            <person name="Schmutz J."/>
            <person name="Larimer F."/>
            <person name="Land M."/>
            <person name="Kyrpides N."/>
            <person name="Ivanova N."/>
            <person name="Fredrickson J."/>
            <person name="Balkwill D."/>
            <person name="Romine M.F."/>
            <person name="Richardson P."/>
        </authorList>
    </citation>
    <scope>NUCLEOTIDE SEQUENCE [LARGE SCALE GENOMIC DNA]</scope>
    <source>
        <strain evidence="4">ATCC 700278 / DSM 12444 / CCUG 56034 / CIP 105152 / NBRC 16084 / F199</strain>
    </source>
</reference>
<keyword evidence="4" id="KW-1185">Reference proteome</keyword>
<gene>
    <name evidence="3" type="ordered locus">Saro_2545</name>
</gene>
<evidence type="ECO:0000256" key="2">
    <source>
        <dbReference type="SAM" id="Phobius"/>
    </source>
</evidence>
<feature type="transmembrane region" description="Helical" evidence="2">
    <location>
        <begin position="123"/>
        <end position="141"/>
    </location>
</feature>
<evidence type="ECO:0000313" key="3">
    <source>
        <dbReference type="EMBL" id="ABD26981.1"/>
    </source>
</evidence>
<dbReference type="HOGENOM" id="CLU_127076_1_0_5"/>
<feature type="transmembrane region" description="Helical" evidence="2">
    <location>
        <begin position="153"/>
        <end position="172"/>
    </location>
</feature>
<dbReference type="eggNOG" id="ENOG50336M6">
    <property type="taxonomic scope" value="Bacteria"/>
</dbReference>
<feature type="transmembrane region" description="Helical" evidence="2">
    <location>
        <begin position="94"/>
        <end position="116"/>
    </location>
</feature>
<dbReference type="EMBL" id="CP000248">
    <property type="protein sequence ID" value="ABD26981.1"/>
    <property type="molecule type" value="Genomic_DNA"/>
</dbReference>
<evidence type="ECO:0008006" key="5">
    <source>
        <dbReference type="Google" id="ProtNLM"/>
    </source>
</evidence>
<keyword evidence="2" id="KW-0472">Membrane</keyword>
<organism evidence="3 4">
    <name type="scientific">Novosphingobium aromaticivorans (strain ATCC 700278 / DSM 12444 / CCUG 56034 / CIP 105152 / NBRC 16084 / F199)</name>
    <dbReference type="NCBI Taxonomy" id="279238"/>
    <lineage>
        <taxon>Bacteria</taxon>
        <taxon>Pseudomonadati</taxon>
        <taxon>Pseudomonadota</taxon>
        <taxon>Alphaproteobacteria</taxon>
        <taxon>Sphingomonadales</taxon>
        <taxon>Sphingomonadaceae</taxon>
        <taxon>Novosphingobium</taxon>
    </lineage>
</organism>
<evidence type="ECO:0000313" key="4">
    <source>
        <dbReference type="Proteomes" id="UP000009134"/>
    </source>
</evidence>
<evidence type="ECO:0000256" key="1">
    <source>
        <dbReference type="SAM" id="MobiDB-lite"/>
    </source>
</evidence>
<proteinExistence type="predicted"/>
<protein>
    <recommendedName>
        <fullName evidence="5">Sugar transporter</fullName>
    </recommendedName>
</protein>